<organism evidence="1 2">
    <name type="scientific">Colletotrichum orchidophilum</name>
    <dbReference type="NCBI Taxonomy" id="1209926"/>
    <lineage>
        <taxon>Eukaryota</taxon>
        <taxon>Fungi</taxon>
        <taxon>Dikarya</taxon>
        <taxon>Ascomycota</taxon>
        <taxon>Pezizomycotina</taxon>
        <taxon>Sordariomycetes</taxon>
        <taxon>Hypocreomycetidae</taxon>
        <taxon>Glomerellales</taxon>
        <taxon>Glomerellaceae</taxon>
        <taxon>Colletotrichum</taxon>
    </lineage>
</organism>
<name>A0A1G4BM87_9PEZI</name>
<keyword evidence="2" id="KW-1185">Reference proteome</keyword>
<evidence type="ECO:0000313" key="2">
    <source>
        <dbReference type="Proteomes" id="UP000176998"/>
    </source>
</evidence>
<sequence>MTTETWRGRGQGHLHRRSWNGCKICPGCPLSCTSNAQAKQDKQASTTYYLSGRRLLSQKTQFRFSRSHAMRLERRLRPCAYIHAVHAAPASDGDALLLEMHSLPHP</sequence>
<protein>
    <submittedName>
        <fullName evidence="1">Uncharacterized protein</fullName>
    </submittedName>
</protein>
<dbReference type="EMBL" id="MJBS01000013">
    <property type="protein sequence ID" value="OHF02418.1"/>
    <property type="molecule type" value="Genomic_DNA"/>
</dbReference>
<accession>A0A1G4BM87</accession>
<dbReference type="OrthoDB" id="10509884at2759"/>
<proteinExistence type="predicted"/>
<gene>
    <name evidence="1" type="ORF">CORC01_02411</name>
</gene>
<dbReference type="GeneID" id="34555571"/>
<evidence type="ECO:0000313" key="1">
    <source>
        <dbReference type="EMBL" id="OHF02418.1"/>
    </source>
</evidence>
<dbReference type="Proteomes" id="UP000176998">
    <property type="component" value="Unassembled WGS sequence"/>
</dbReference>
<reference evidence="1 2" key="1">
    <citation type="submission" date="2016-09" db="EMBL/GenBank/DDBJ databases">
        <authorList>
            <person name="Capua I."/>
            <person name="De Benedictis P."/>
            <person name="Joannis T."/>
            <person name="Lombin L.H."/>
            <person name="Cattoli G."/>
        </authorList>
    </citation>
    <scope>NUCLEOTIDE SEQUENCE [LARGE SCALE GENOMIC DNA]</scope>
    <source>
        <strain evidence="1 2">IMI 309357</strain>
    </source>
</reference>
<comment type="caution">
    <text evidence="1">The sequence shown here is derived from an EMBL/GenBank/DDBJ whole genome shotgun (WGS) entry which is preliminary data.</text>
</comment>
<dbReference type="AlphaFoldDB" id="A0A1G4BM87"/>
<dbReference type="RefSeq" id="XP_022479559.1">
    <property type="nucleotide sequence ID" value="XM_022614061.1"/>
</dbReference>